<proteinExistence type="predicted"/>
<dbReference type="EMBL" id="JACGXL010000002">
    <property type="protein sequence ID" value="MBA8887319.1"/>
    <property type="molecule type" value="Genomic_DNA"/>
</dbReference>
<evidence type="ECO:0000313" key="3">
    <source>
        <dbReference type="Proteomes" id="UP000550401"/>
    </source>
</evidence>
<keyword evidence="1" id="KW-1133">Transmembrane helix</keyword>
<dbReference type="AlphaFoldDB" id="A0A839F087"/>
<organism evidence="2 3">
    <name type="scientific">Dokdonella fugitiva</name>
    <dbReference type="NCBI Taxonomy" id="328517"/>
    <lineage>
        <taxon>Bacteria</taxon>
        <taxon>Pseudomonadati</taxon>
        <taxon>Pseudomonadota</taxon>
        <taxon>Gammaproteobacteria</taxon>
        <taxon>Lysobacterales</taxon>
        <taxon>Rhodanobacteraceae</taxon>
        <taxon>Dokdonella</taxon>
    </lineage>
</organism>
<sequence>MDCLEFRRLLGSDPQVGDADARAHMATCSACAALAADAEAFEARLSAALAVPVPDGLAERILAARRSDVVEPFQPRRRLGWIALAAAASVLLAFGVVRYRQATSLRAMVAAHVTAPDEHDALAMVAPVPQAEVEHAFADRGVKLADVPPEVAYVSECPIGRWRSVHMVSAGTGGPVSVVYIVRDRAEKASGFHRAGLVAREVPMADGTLFMLAASDARFDALEHAWRNALEGLPRVASGAN</sequence>
<comment type="caution">
    <text evidence="2">The sequence shown here is derived from an EMBL/GenBank/DDBJ whole genome shotgun (WGS) entry which is preliminary data.</text>
</comment>
<reference evidence="2 3" key="1">
    <citation type="submission" date="2020-07" db="EMBL/GenBank/DDBJ databases">
        <title>Genomic Encyclopedia of Type Strains, Phase IV (KMG-V): Genome sequencing to study the core and pangenomes of soil and plant-associated prokaryotes.</title>
        <authorList>
            <person name="Whitman W."/>
        </authorList>
    </citation>
    <scope>NUCLEOTIDE SEQUENCE [LARGE SCALE GENOMIC DNA]</scope>
    <source>
        <strain evidence="2 3">RH2WT43</strain>
    </source>
</reference>
<keyword evidence="3" id="KW-1185">Reference proteome</keyword>
<keyword evidence="1" id="KW-0472">Membrane</keyword>
<dbReference type="Proteomes" id="UP000550401">
    <property type="component" value="Unassembled WGS sequence"/>
</dbReference>
<dbReference type="Pfam" id="PF11859">
    <property type="entry name" value="DUF3379"/>
    <property type="match status" value="1"/>
</dbReference>
<dbReference type="InterPro" id="IPR021806">
    <property type="entry name" value="DUF3379"/>
</dbReference>
<protein>
    <recommendedName>
        <fullName evidence="4">Anti-sigma factor RsiW</fullName>
    </recommendedName>
</protein>
<evidence type="ECO:0008006" key="4">
    <source>
        <dbReference type="Google" id="ProtNLM"/>
    </source>
</evidence>
<name>A0A839F087_9GAMM</name>
<keyword evidence="1" id="KW-0812">Transmembrane</keyword>
<dbReference type="RefSeq" id="WP_182530400.1">
    <property type="nucleotide sequence ID" value="NZ_JACGXL010000002.1"/>
</dbReference>
<gene>
    <name evidence="2" type="ORF">FHW12_001533</name>
</gene>
<evidence type="ECO:0000256" key="1">
    <source>
        <dbReference type="SAM" id="Phobius"/>
    </source>
</evidence>
<feature type="transmembrane region" description="Helical" evidence="1">
    <location>
        <begin position="79"/>
        <end position="99"/>
    </location>
</feature>
<evidence type="ECO:0000313" key="2">
    <source>
        <dbReference type="EMBL" id="MBA8887319.1"/>
    </source>
</evidence>
<accession>A0A839F087</accession>